<evidence type="ECO:0000313" key="4">
    <source>
        <dbReference type="Proteomes" id="UP000286235"/>
    </source>
</evidence>
<dbReference type="PANTHER" id="PTHR35146">
    <property type="entry name" value="UPF0178 PROTEIN YAII"/>
    <property type="match status" value="1"/>
</dbReference>
<dbReference type="EMBL" id="AZRV01000046">
    <property type="protein sequence ID" value="RKO61156.1"/>
    <property type="molecule type" value="Genomic_DNA"/>
</dbReference>
<dbReference type="Proteomes" id="UP000286235">
    <property type="component" value="Unassembled WGS sequence"/>
</dbReference>
<dbReference type="InterPro" id="IPR003791">
    <property type="entry name" value="UPF0178"/>
</dbReference>
<evidence type="ECO:0000256" key="2">
    <source>
        <dbReference type="HAMAP-Rule" id="MF_00489"/>
    </source>
</evidence>
<dbReference type="NCBIfam" id="NF001095">
    <property type="entry name" value="PRK00124.1"/>
    <property type="match status" value="1"/>
</dbReference>
<gene>
    <name evidence="3" type="ORF">Cdeb_01779</name>
</gene>
<dbReference type="HAMAP" id="MF_00489">
    <property type="entry name" value="UPF0178"/>
    <property type="match status" value="1"/>
</dbReference>
<accession>A0A420VCA6</accession>
<sequence length="162" mass="17889">MGLMKIWIDADGCPVVDIAVQVAGEFHIPACIVCDTSHYIIREGAETLTVSEGKDAADFAILNRVRKKDIVVTQDYGLAALILAKGGYAIHPKGLIYSETNIDRLLAQRQLAQKMRLAGVRMKGPKKRLATDDLLFRERLVGLCRTAIAERKDEEGQDPKGR</sequence>
<dbReference type="Pfam" id="PF02639">
    <property type="entry name" value="DUF188"/>
    <property type="match status" value="1"/>
</dbReference>
<evidence type="ECO:0000256" key="1">
    <source>
        <dbReference type="ARBA" id="ARBA00008522"/>
    </source>
</evidence>
<comment type="similarity">
    <text evidence="1 2">Belongs to the UPF0178 family.</text>
</comment>
<proteinExistence type="inferred from homology"/>
<name>A0A420VCA6_9BACI</name>
<keyword evidence="4" id="KW-1185">Reference proteome</keyword>
<dbReference type="AlphaFoldDB" id="A0A420VCA6"/>
<evidence type="ECO:0000313" key="3">
    <source>
        <dbReference type="EMBL" id="RKO61156.1"/>
    </source>
</evidence>
<comment type="caution">
    <text evidence="3">The sequence shown here is derived from an EMBL/GenBank/DDBJ whole genome shotgun (WGS) entry which is preliminary data.</text>
</comment>
<protein>
    <recommendedName>
        <fullName evidence="2">UPF0178 protein Cdeb_01779</fullName>
    </recommendedName>
</protein>
<organism evidence="3 4">
    <name type="scientific">Caldibacillus debilis GB1</name>
    <dbReference type="NCBI Taxonomy" id="1339248"/>
    <lineage>
        <taxon>Bacteria</taxon>
        <taxon>Bacillati</taxon>
        <taxon>Bacillota</taxon>
        <taxon>Bacilli</taxon>
        <taxon>Bacillales</taxon>
        <taxon>Bacillaceae</taxon>
        <taxon>Caldibacillus</taxon>
    </lineage>
</organism>
<reference evidence="3 4" key="1">
    <citation type="submission" date="2013-12" db="EMBL/GenBank/DDBJ databases">
        <title>Genome and proteome characterization of Caldibacillus debilis GB1 derived from a cellulolytic aero-tolerant co-culture.</title>
        <authorList>
            <person name="Wushke S.T."/>
            <person name="Zhang X."/>
            <person name="Fristensky B."/>
            <person name="Wilkins J.A."/>
            <person name="Levin D.B."/>
            <person name="Sparling R."/>
        </authorList>
    </citation>
    <scope>NUCLEOTIDE SEQUENCE [LARGE SCALE GENOMIC DNA]</scope>
    <source>
        <strain evidence="3 4">GB1</strain>
    </source>
</reference>
<dbReference type="PANTHER" id="PTHR35146:SF1">
    <property type="entry name" value="UPF0178 PROTEIN YAII"/>
    <property type="match status" value="1"/>
</dbReference>